<dbReference type="NCBIfam" id="NF008955">
    <property type="entry name" value="PRK12297.1"/>
    <property type="match status" value="1"/>
</dbReference>
<dbReference type="EMBL" id="VOIH02000001">
    <property type="protein sequence ID" value="KAF3456186.1"/>
    <property type="molecule type" value="Genomic_DNA"/>
</dbReference>
<dbReference type="GO" id="GO:0003924">
    <property type="term" value="F:GTPase activity"/>
    <property type="evidence" value="ECO:0007669"/>
    <property type="project" value="InterPro"/>
</dbReference>
<reference evidence="11" key="1">
    <citation type="submission" date="2020-03" db="EMBL/GenBank/DDBJ databases">
        <title>A high-quality chromosome-level genome assembly of a woody plant with both climbing and erect habits, Rhamnella rubrinervis.</title>
        <authorList>
            <person name="Lu Z."/>
            <person name="Yang Y."/>
            <person name="Zhu X."/>
            <person name="Sun Y."/>
        </authorList>
    </citation>
    <scope>NUCLEOTIDE SEQUENCE</scope>
    <source>
        <strain evidence="11">BYM</strain>
        <tissue evidence="11">Leaf</tissue>
    </source>
</reference>
<evidence type="ECO:0000259" key="10">
    <source>
        <dbReference type="PROSITE" id="PS51883"/>
    </source>
</evidence>
<evidence type="ECO:0000256" key="7">
    <source>
        <dbReference type="SAM" id="MobiDB-lite"/>
    </source>
</evidence>
<organism evidence="11 12">
    <name type="scientific">Rhamnella rubrinervis</name>
    <dbReference type="NCBI Taxonomy" id="2594499"/>
    <lineage>
        <taxon>Eukaryota</taxon>
        <taxon>Viridiplantae</taxon>
        <taxon>Streptophyta</taxon>
        <taxon>Embryophyta</taxon>
        <taxon>Tracheophyta</taxon>
        <taxon>Spermatophyta</taxon>
        <taxon>Magnoliopsida</taxon>
        <taxon>eudicotyledons</taxon>
        <taxon>Gunneridae</taxon>
        <taxon>Pentapetalae</taxon>
        <taxon>rosids</taxon>
        <taxon>fabids</taxon>
        <taxon>Rosales</taxon>
        <taxon>Rhamnaceae</taxon>
        <taxon>rhamnoid group</taxon>
        <taxon>Rhamneae</taxon>
        <taxon>Rhamnella</taxon>
    </lineage>
</organism>
<evidence type="ECO:0000259" key="8">
    <source>
        <dbReference type="PROSITE" id="PS51710"/>
    </source>
</evidence>
<dbReference type="InterPro" id="IPR006074">
    <property type="entry name" value="GTP1-OBG_CS"/>
</dbReference>
<dbReference type="NCBIfam" id="TIGR03595">
    <property type="entry name" value="Obg_CgtA_exten"/>
    <property type="match status" value="1"/>
</dbReference>
<dbReference type="Proteomes" id="UP000796880">
    <property type="component" value="Unassembled WGS sequence"/>
</dbReference>
<accession>A0A8K0MRI1</accession>
<dbReference type="Pfam" id="PF09269">
    <property type="entry name" value="DUF1967"/>
    <property type="match status" value="1"/>
</dbReference>
<keyword evidence="12" id="KW-1185">Reference proteome</keyword>
<sequence length="663" mass="72922">MASISFCFCPHALARPRVRNPRRASPKKQQHRPRKSNPSPQLKVPTGAKELSSIGVEATTYTRLPPKEDFSLHSFDPSSLQFSSEVKLSDSGVAMEIGNETDRLSLSDEEEEDNGVDDNLGLNYGKFEIFEGNYDSEMEDEDYDSDEDEEEVKYGKSVNNYDGEAFYEDSRRDGGESPGFKDDQEVNFSDNDGCVEGEDVKEKGVPAVMRCFDRAKIFVKAGNGGNGVVAFRREKYVPLGGPSGGDGGRGGNVYIEVDGSMNSLLPFRNRVHFRAGRGSHGQGKMQAGAKGEDVVVKVAPGTVIREAGKDEVLLELLNAGQRALLLPGGRGGRGNASFKSGTNKVPRIAENGEEGPEMWLELELKLVADVGIVGAPNAGKSTLLSVISAAQPTIANYPFTTLLPNLGLVSFDYDSAMVVADLPGLLEGAHRGFGLGHEFLRHTERCSVLVHVVDGSSSQPEFEFDAVRLELELFNPELSEKPYIVAFNKMDLPEARENWPSFKKKLQDQGIKPFCMSAVQKEGTHEVICAAYEHLQESKVANEELIDPINLNHVADMVRKQRTASINEFEIFHDSGTNTWNIVGSGLQRFVQMTNWRYVDSERRFQHVLEACGVNKSLMKLGVKEGDTVIVGEMEMVWHDSADNSGLSNAKGSADSIKWPEWK</sequence>
<keyword evidence="5" id="KW-0460">Magnesium</keyword>
<dbReference type="FunFam" id="2.70.210.12:FF:000001">
    <property type="entry name" value="GTPase Obg"/>
    <property type="match status" value="1"/>
</dbReference>
<dbReference type="AlphaFoldDB" id="A0A8K0MRI1"/>
<dbReference type="FunFam" id="3.40.50.300:FF:000515">
    <property type="entry name" value="GTPase Obg"/>
    <property type="match status" value="1"/>
</dbReference>
<dbReference type="PANTHER" id="PTHR11702">
    <property type="entry name" value="DEVELOPMENTALLY REGULATED GTP-BINDING PROTEIN-RELATED"/>
    <property type="match status" value="1"/>
</dbReference>
<evidence type="ECO:0000256" key="6">
    <source>
        <dbReference type="ARBA" id="ARBA00023134"/>
    </source>
</evidence>
<feature type="compositionally biased region" description="Acidic residues" evidence="7">
    <location>
        <begin position="107"/>
        <end position="116"/>
    </location>
</feature>
<dbReference type="GO" id="GO:0009658">
    <property type="term" value="P:chloroplast organization"/>
    <property type="evidence" value="ECO:0007669"/>
    <property type="project" value="UniProtKB-ARBA"/>
</dbReference>
<comment type="cofactor">
    <cofactor evidence="1">
        <name>Mg(2+)</name>
        <dbReference type="ChEBI" id="CHEBI:18420"/>
    </cofactor>
</comment>
<dbReference type="Gene3D" id="3.40.50.300">
    <property type="entry name" value="P-loop containing nucleotide triphosphate hydrolases"/>
    <property type="match status" value="1"/>
</dbReference>
<dbReference type="PANTHER" id="PTHR11702:SF44">
    <property type="entry name" value="GTP-BINDING PROTEIN OBGC, CHLOROPLASTIC"/>
    <property type="match status" value="1"/>
</dbReference>
<dbReference type="PRINTS" id="PR00326">
    <property type="entry name" value="GTP1OBG"/>
</dbReference>
<keyword evidence="3" id="KW-0479">Metal-binding</keyword>
<dbReference type="SUPFAM" id="SSF52540">
    <property type="entry name" value="P-loop containing nucleoside triphosphate hydrolases"/>
    <property type="match status" value="1"/>
</dbReference>
<dbReference type="InterPro" id="IPR027417">
    <property type="entry name" value="P-loop_NTPase"/>
</dbReference>
<dbReference type="OrthoDB" id="347018at2759"/>
<dbReference type="PROSITE" id="PS51710">
    <property type="entry name" value="G_OBG"/>
    <property type="match status" value="1"/>
</dbReference>
<feature type="region of interest" description="Disordered" evidence="7">
    <location>
        <begin position="100"/>
        <end position="120"/>
    </location>
</feature>
<feature type="region of interest" description="Disordered" evidence="7">
    <location>
        <begin position="17"/>
        <end position="55"/>
    </location>
</feature>
<dbReference type="InterPro" id="IPR036726">
    <property type="entry name" value="GTP1_OBG_dom_sf"/>
</dbReference>
<dbReference type="Pfam" id="PF01926">
    <property type="entry name" value="MMR_HSR1"/>
    <property type="match status" value="1"/>
</dbReference>
<dbReference type="HAMAP" id="MF_01454">
    <property type="entry name" value="GTPase_Obg"/>
    <property type="match status" value="1"/>
</dbReference>
<protein>
    <recommendedName>
        <fullName evidence="13">GTP-binding protein OBGC, chloroplastic</fullName>
    </recommendedName>
</protein>
<evidence type="ECO:0000256" key="3">
    <source>
        <dbReference type="ARBA" id="ARBA00022723"/>
    </source>
</evidence>
<dbReference type="NCBIfam" id="NF008956">
    <property type="entry name" value="PRK12299.1"/>
    <property type="match status" value="1"/>
</dbReference>
<dbReference type="PROSITE" id="PS51881">
    <property type="entry name" value="OCT"/>
    <property type="match status" value="1"/>
</dbReference>
<dbReference type="GO" id="GO:0005525">
    <property type="term" value="F:GTP binding"/>
    <property type="evidence" value="ECO:0007669"/>
    <property type="project" value="UniProtKB-KW"/>
</dbReference>
<feature type="compositionally biased region" description="Acidic residues" evidence="7">
    <location>
        <begin position="134"/>
        <end position="151"/>
    </location>
</feature>
<dbReference type="InterPro" id="IPR045086">
    <property type="entry name" value="OBG_GTPase"/>
</dbReference>
<evidence type="ECO:0000256" key="5">
    <source>
        <dbReference type="ARBA" id="ARBA00022842"/>
    </source>
</evidence>
<keyword evidence="4" id="KW-0547">Nucleotide-binding</keyword>
<dbReference type="InterPro" id="IPR015349">
    <property type="entry name" value="OCT_dom"/>
</dbReference>
<dbReference type="GO" id="GO:0042254">
    <property type="term" value="P:ribosome biogenesis"/>
    <property type="evidence" value="ECO:0007669"/>
    <property type="project" value="UniProtKB-UniRule"/>
</dbReference>
<dbReference type="PROSITE" id="PS51883">
    <property type="entry name" value="OBG"/>
    <property type="match status" value="1"/>
</dbReference>
<feature type="domain" description="Obg" evidence="10">
    <location>
        <begin position="209"/>
        <end position="367"/>
    </location>
</feature>
<dbReference type="Gene3D" id="3.30.300.350">
    <property type="entry name" value="GTP-binding protein OBG, C-terminal domain"/>
    <property type="match status" value="1"/>
</dbReference>
<dbReference type="PROSITE" id="PS00905">
    <property type="entry name" value="GTP1_OBG"/>
    <property type="match status" value="1"/>
</dbReference>
<evidence type="ECO:0008006" key="13">
    <source>
        <dbReference type="Google" id="ProtNLM"/>
    </source>
</evidence>
<gene>
    <name evidence="11" type="ORF">FNV43_RR00836</name>
</gene>
<comment type="caution">
    <text evidence="11">The sequence shown here is derived from an EMBL/GenBank/DDBJ whole genome shotgun (WGS) entry which is preliminary data.</text>
</comment>
<dbReference type="Gene3D" id="2.70.210.12">
    <property type="entry name" value="GTP1/OBG domain"/>
    <property type="match status" value="1"/>
</dbReference>
<evidence type="ECO:0000313" key="11">
    <source>
        <dbReference type="EMBL" id="KAF3456186.1"/>
    </source>
</evidence>
<feature type="region of interest" description="Disordered" evidence="7">
    <location>
        <begin position="164"/>
        <end position="196"/>
    </location>
</feature>
<name>A0A8K0MRI1_9ROSA</name>
<feature type="compositionally biased region" description="Basic and acidic residues" evidence="7">
    <location>
        <begin position="168"/>
        <end position="184"/>
    </location>
</feature>
<dbReference type="CDD" id="cd01898">
    <property type="entry name" value="Obg"/>
    <property type="match status" value="1"/>
</dbReference>
<evidence type="ECO:0000256" key="4">
    <source>
        <dbReference type="ARBA" id="ARBA00022741"/>
    </source>
</evidence>
<evidence type="ECO:0000256" key="1">
    <source>
        <dbReference type="ARBA" id="ARBA00001946"/>
    </source>
</evidence>
<dbReference type="NCBIfam" id="TIGR02729">
    <property type="entry name" value="Obg_CgtA"/>
    <property type="match status" value="1"/>
</dbReference>
<evidence type="ECO:0000256" key="2">
    <source>
        <dbReference type="ARBA" id="ARBA00007699"/>
    </source>
</evidence>
<dbReference type="InterPro" id="IPR014100">
    <property type="entry name" value="GTP-bd_Obg/CgtA"/>
</dbReference>
<dbReference type="GO" id="GO:0005739">
    <property type="term" value="C:mitochondrion"/>
    <property type="evidence" value="ECO:0007669"/>
    <property type="project" value="TreeGrafter"/>
</dbReference>
<feature type="compositionally biased region" description="Basic residues" evidence="7">
    <location>
        <begin position="17"/>
        <end position="35"/>
    </location>
</feature>
<dbReference type="SUPFAM" id="SSF102741">
    <property type="entry name" value="Obg GTP-binding protein C-terminal domain"/>
    <property type="match status" value="1"/>
</dbReference>
<dbReference type="SUPFAM" id="SSF82051">
    <property type="entry name" value="Obg GTP-binding protein N-terminal domain"/>
    <property type="match status" value="1"/>
</dbReference>
<dbReference type="Pfam" id="PF01018">
    <property type="entry name" value="GTP1_OBG"/>
    <property type="match status" value="1"/>
</dbReference>
<dbReference type="InterPro" id="IPR006169">
    <property type="entry name" value="GTP1_OBG_dom"/>
</dbReference>
<keyword evidence="6" id="KW-0342">GTP-binding</keyword>
<feature type="region of interest" description="Disordered" evidence="7">
    <location>
        <begin position="134"/>
        <end position="153"/>
    </location>
</feature>
<evidence type="ECO:0000259" key="9">
    <source>
        <dbReference type="PROSITE" id="PS51881"/>
    </source>
</evidence>
<dbReference type="GO" id="GO:0000287">
    <property type="term" value="F:magnesium ion binding"/>
    <property type="evidence" value="ECO:0007669"/>
    <property type="project" value="InterPro"/>
</dbReference>
<feature type="domain" description="OBG-type G" evidence="8">
    <location>
        <begin position="368"/>
        <end position="536"/>
    </location>
</feature>
<comment type="similarity">
    <text evidence="2">Belongs to the TRAFAC class OBG-HflX-like GTPase superfamily. OBG GTPase family.</text>
</comment>
<feature type="domain" description="OCT" evidence="9">
    <location>
        <begin position="561"/>
        <end position="640"/>
    </location>
</feature>
<evidence type="ECO:0000313" key="12">
    <source>
        <dbReference type="Proteomes" id="UP000796880"/>
    </source>
</evidence>
<dbReference type="InterPro" id="IPR031167">
    <property type="entry name" value="G_OBG"/>
</dbReference>
<proteinExistence type="inferred from homology"/>
<dbReference type="InterPro" id="IPR006073">
    <property type="entry name" value="GTP-bd"/>
</dbReference>
<dbReference type="NCBIfam" id="NF008954">
    <property type="entry name" value="PRK12296.1"/>
    <property type="match status" value="1"/>
</dbReference>
<dbReference type="InterPro" id="IPR036346">
    <property type="entry name" value="GTP-bd_prot_GTP1/OBG_C_sf"/>
</dbReference>